<dbReference type="Pfam" id="PF01965">
    <property type="entry name" value="DJ-1_PfpI"/>
    <property type="match status" value="1"/>
</dbReference>
<dbReference type="PANTHER" id="PTHR43130">
    <property type="entry name" value="ARAC-FAMILY TRANSCRIPTIONAL REGULATOR"/>
    <property type="match status" value="1"/>
</dbReference>
<evidence type="ECO:0000259" key="3">
    <source>
        <dbReference type="PROSITE" id="PS01124"/>
    </source>
</evidence>
<dbReference type="InterPro" id="IPR009057">
    <property type="entry name" value="Homeodomain-like_sf"/>
</dbReference>
<dbReference type="SMART" id="SM00342">
    <property type="entry name" value="HTH_ARAC"/>
    <property type="match status" value="1"/>
</dbReference>
<dbReference type="EMBL" id="AAOW01000009">
    <property type="protein sequence ID" value="EAR61262.1"/>
    <property type="molecule type" value="Genomic_DNA"/>
</dbReference>
<dbReference type="InterPro" id="IPR002818">
    <property type="entry name" value="DJ-1/PfpI"/>
</dbReference>
<protein>
    <submittedName>
        <fullName evidence="4">Transcriptional regulator, AraC family protein</fullName>
    </submittedName>
</protein>
<dbReference type="InterPro" id="IPR029062">
    <property type="entry name" value="Class_I_gatase-like"/>
</dbReference>
<comment type="caution">
    <text evidence="4">The sequence shown here is derived from an EMBL/GenBank/DDBJ whole genome shotgun (WGS) entry which is preliminary data.</text>
</comment>
<proteinExistence type="predicted"/>
<dbReference type="Proteomes" id="UP000002171">
    <property type="component" value="Unassembled WGS sequence"/>
</dbReference>
<reference evidence="4 5" key="1">
    <citation type="submission" date="2006-02" db="EMBL/GenBank/DDBJ databases">
        <authorList>
            <person name="Pinhassi J."/>
            <person name="Pedros-Alio C."/>
            <person name="Ferriera S."/>
            <person name="Johnson J."/>
            <person name="Kravitz S."/>
            <person name="Halpern A."/>
            <person name="Remington K."/>
            <person name="Beeson K."/>
            <person name="Tran B."/>
            <person name="Rogers Y.-H."/>
            <person name="Friedman R."/>
            <person name="Venter J.C."/>
        </authorList>
    </citation>
    <scope>NUCLEOTIDE SEQUENCE [LARGE SCALE GENOMIC DNA]</scope>
    <source>
        <strain evidence="4 5">MED92</strain>
    </source>
</reference>
<dbReference type="SUPFAM" id="SSF46689">
    <property type="entry name" value="Homeodomain-like"/>
    <property type="match status" value="2"/>
</dbReference>
<organism evidence="4 5">
    <name type="scientific">Neptuniibacter caesariensis</name>
    <dbReference type="NCBI Taxonomy" id="207954"/>
    <lineage>
        <taxon>Bacteria</taxon>
        <taxon>Pseudomonadati</taxon>
        <taxon>Pseudomonadota</taxon>
        <taxon>Gammaproteobacteria</taxon>
        <taxon>Oceanospirillales</taxon>
        <taxon>Oceanospirillaceae</taxon>
        <taxon>Neptuniibacter</taxon>
    </lineage>
</organism>
<dbReference type="InterPro" id="IPR052158">
    <property type="entry name" value="INH-QAR"/>
</dbReference>
<gene>
    <name evidence="4" type="ORF">MED92_11064</name>
</gene>
<keyword evidence="1" id="KW-0805">Transcription regulation</keyword>
<dbReference type="Gene3D" id="3.40.50.880">
    <property type="match status" value="1"/>
</dbReference>
<dbReference type="PANTHER" id="PTHR43130:SF3">
    <property type="entry name" value="HTH-TYPE TRANSCRIPTIONAL REGULATOR RV1931C"/>
    <property type="match status" value="1"/>
</dbReference>
<dbReference type="RefSeq" id="WP_007019936.1">
    <property type="nucleotide sequence ID" value="NZ_CH724125.1"/>
</dbReference>
<name>A0A7U8C4C1_NEPCE</name>
<evidence type="ECO:0000313" key="4">
    <source>
        <dbReference type="EMBL" id="EAR61262.1"/>
    </source>
</evidence>
<dbReference type="Gene3D" id="1.10.10.60">
    <property type="entry name" value="Homeodomain-like"/>
    <property type="match status" value="1"/>
</dbReference>
<evidence type="ECO:0000256" key="1">
    <source>
        <dbReference type="ARBA" id="ARBA00023015"/>
    </source>
</evidence>
<evidence type="ECO:0000313" key="5">
    <source>
        <dbReference type="Proteomes" id="UP000002171"/>
    </source>
</evidence>
<feature type="domain" description="HTH araC/xylS-type" evidence="3">
    <location>
        <begin position="198"/>
        <end position="300"/>
    </location>
</feature>
<dbReference type="AlphaFoldDB" id="A0A7U8C4C1"/>
<keyword evidence="5" id="KW-1185">Reference proteome</keyword>
<dbReference type="PROSITE" id="PS01124">
    <property type="entry name" value="HTH_ARAC_FAMILY_2"/>
    <property type="match status" value="1"/>
</dbReference>
<dbReference type="SUPFAM" id="SSF52317">
    <property type="entry name" value="Class I glutamine amidotransferase-like"/>
    <property type="match status" value="1"/>
</dbReference>
<keyword evidence="2" id="KW-0804">Transcription</keyword>
<dbReference type="GO" id="GO:0043565">
    <property type="term" value="F:sequence-specific DNA binding"/>
    <property type="evidence" value="ECO:0007669"/>
    <property type="project" value="InterPro"/>
</dbReference>
<accession>A0A7U8C4C1</accession>
<sequence>MEIALIHYPAALKSALYGIEEMLEMANAVGGDSGCYFEVKHLNAMEITTFNERRYNFVFIPPAQVSSYYLKPDEALLDWLRVQNLHGAVICSACAGAFILAATGLTKEHSITTHWGLAEQLRELYPDQQIDSDKILINETEVITAGGMMSWIDLGLELIKVGFDLQVMRKVGKNLVIDTAPRDQRFYQQFSPNLAHGDTLVLSVQKHIHTQFNYPLKIRSLAEEFNLSERTLLRRFQSATGLKPSEYISHYRIHKCCELLETTRKSFESIVCEIGYEDVSTCRKAFKRIMGLSPAAFRKRFTDSFA</sequence>
<dbReference type="Pfam" id="PF12833">
    <property type="entry name" value="HTH_18"/>
    <property type="match status" value="1"/>
</dbReference>
<dbReference type="GO" id="GO:0003700">
    <property type="term" value="F:DNA-binding transcription factor activity"/>
    <property type="evidence" value="ECO:0007669"/>
    <property type="project" value="InterPro"/>
</dbReference>
<dbReference type="InterPro" id="IPR018060">
    <property type="entry name" value="HTH_AraC"/>
</dbReference>
<evidence type="ECO:0000256" key="2">
    <source>
        <dbReference type="ARBA" id="ARBA00023163"/>
    </source>
</evidence>
<dbReference type="OrthoDB" id="9803764at2"/>